<comment type="caution">
    <text evidence="9">The sequence shown here is derived from an EMBL/GenBank/DDBJ whole genome shotgun (WGS) entry which is preliminary data.</text>
</comment>
<keyword evidence="3 6" id="KW-0694">RNA-binding</keyword>
<feature type="coiled-coil region" evidence="7">
    <location>
        <begin position="47"/>
        <end position="81"/>
    </location>
</feature>
<dbReference type="SUPFAM" id="SSF48013">
    <property type="entry name" value="NusB-like"/>
    <property type="match status" value="1"/>
</dbReference>
<gene>
    <name evidence="6 9" type="primary">nusB</name>
    <name evidence="9" type="ORF">HLUCCA11_16570</name>
</gene>
<dbReference type="HAMAP" id="MF_00073">
    <property type="entry name" value="NusB"/>
    <property type="match status" value="1"/>
</dbReference>
<dbReference type="GO" id="GO:0005829">
    <property type="term" value="C:cytosol"/>
    <property type="evidence" value="ECO:0007669"/>
    <property type="project" value="TreeGrafter"/>
</dbReference>
<dbReference type="InterPro" id="IPR035926">
    <property type="entry name" value="NusB-like_sf"/>
</dbReference>
<dbReference type="InterPro" id="IPR011605">
    <property type="entry name" value="NusB_fam"/>
</dbReference>
<dbReference type="GO" id="GO:0003723">
    <property type="term" value="F:RNA binding"/>
    <property type="evidence" value="ECO:0007669"/>
    <property type="project" value="UniProtKB-UniRule"/>
</dbReference>
<evidence type="ECO:0000259" key="8">
    <source>
        <dbReference type="Pfam" id="PF01029"/>
    </source>
</evidence>
<keyword evidence="4 6" id="KW-0805">Transcription regulation</keyword>
<evidence type="ECO:0000313" key="10">
    <source>
        <dbReference type="Proteomes" id="UP000050465"/>
    </source>
</evidence>
<comment type="function">
    <text evidence="6">Involved in transcription antitermination. Required for transcription of ribosomal RNA (rRNA) genes. Binds specifically to the boxA antiterminator sequence of the ribosomal RNA (rrn) operons.</text>
</comment>
<dbReference type="PATRIC" id="fig|1666911.3.peg.1023"/>
<evidence type="ECO:0000256" key="6">
    <source>
        <dbReference type="HAMAP-Rule" id="MF_00073"/>
    </source>
</evidence>
<name>A0A0P7ZUS0_9CYAN</name>
<evidence type="ECO:0000256" key="2">
    <source>
        <dbReference type="ARBA" id="ARBA00022814"/>
    </source>
</evidence>
<proteinExistence type="inferred from homology"/>
<dbReference type="Gene3D" id="1.10.940.10">
    <property type="entry name" value="NusB-like"/>
    <property type="match status" value="1"/>
</dbReference>
<dbReference type="InterPro" id="IPR006027">
    <property type="entry name" value="NusB_RsmB_TIM44"/>
</dbReference>
<evidence type="ECO:0000256" key="7">
    <source>
        <dbReference type="SAM" id="Coils"/>
    </source>
</evidence>
<keyword evidence="7" id="KW-0175">Coiled coil</keyword>
<evidence type="ECO:0000256" key="5">
    <source>
        <dbReference type="ARBA" id="ARBA00023163"/>
    </source>
</evidence>
<dbReference type="AlphaFoldDB" id="A0A0P7ZUS0"/>
<dbReference type="Proteomes" id="UP000050465">
    <property type="component" value="Unassembled WGS sequence"/>
</dbReference>
<protein>
    <recommendedName>
        <fullName evidence="6">Transcription antitermination protein NusB</fullName>
    </recommendedName>
    <alternativeName>
        <fullName evidence="6">Antitermination factor NusB</fullName>
    </alternativeName>
</protein>
<dbReference type="Pfam" id="PF01029">
    <property type="entry name" value="NusB"/>
    <property type="match status" value="1"/>
</dbReference>
<keyword evidence="2 6" id="KW-0889">Transcription antitermination</keyword>
<dbReference type="PANTHER" id="PTHR11078">
    <property type="entry name" value="N UTILIZATION SUBSTANCE PROTEIN B-RELATED"/>
    <property type="match status" value="1"/>
</dbReference>
<comment type="similarity">
    <text evidence="1 6">Belongs to the NusB family.</text>
</comment>
<evidence type="ECO:0000313" key="9">
    <source>
        <dbReference type="EMBL" id="KPQ34037.1"/>
    </source>
</evidence>
<dbReference type="PANTHER" id="PTHR11078:SF3">
    <property type="entry name" value="ANTITERMINATION NUSB DOMAIN-CONTAINING PROTEIN"/>
    <property type="match status" value="1"/>
</dbReference>
<dbReference type="EMBL" id="LJZR01000024">
    <property type="protein sequence ID" value="KPQ34037.1"/>
    <property type="molecule type" value="Genomic_DNA"/>
</dbReference>
<evidence type="ECO:0000256" key="3">
    <source>
        <dbReference type="ARBA" id="ARBA00022884"/>
    </source>
</evidence>
<evidence type="ECO:0000256" key="1">
    <source>
        <dbReference type="ARBA" id="ARBA00005952"/>
    </source>
</evidence>
<dbReference type="NCBIfam" id="TIGR01951">
    <property type="entry name" value="nusB"/>
    <property type="match status" value="1"/>
</dbReference>
<keyword evidence="5 6" id="KW-0804">Transcription</keyword>
<evidence type="ECO:0000256" key="4">
    <source>
        <dbReference type="ARBA" id="ARBA00023015"/>
    </source>
</evidence>
<dbReference type="GO" id="GO:0006353">
    <property type="term" value="P:DNA-templated transcription termination"/>
    <property type="evidence" value="ECO:0007669"/>
    <property type="project" value="UniProtKB-UniRule"/>
</dbReference>
<accession>A0A0P7ZUS0</accession>
<dbReference type="GO" id="GO:0031564">
    <property type="term" value="P:transcription antitermination"/>
    <property type="evidence" value="ECO:0007669"/>
    <property type="project" value="UniProtKB-KW"/>
</dbReference>
<sequence length="289" mass="32421">MKARSIARELALLGISQLTDNPEKMQAASGQERGIALPAKALDALLMKALKALSADAQETLDTAEGELQRSERLILESETRTVDQDEVRSRIQPAVPLIESAINRAGSTLELLIFAQQGDRKEIITARRSLVSASTHLENGDRLLLEHALRAANIDDARVQIQLAISVVRSAVIELKSSLEPVNFAKLINRDEVRSYACDLLYNWVTHWKAVDTQLNEAMEKWSMRRLARVDRDILRLAMMEIVYMDVPTRVAIDEAIEMAKRYSDEEGYRFINGVLRRATDKLDAAKA</sequence>
<reference evidence="9 10" key="1">
    <citation type="submission" date="2015-09" db="EMBL/GenBank/DDBJ databases">
        <title>Identification and resolution of microdiversity through metagenomic sequencing of parallel consortia.</title>
        <authorList>
            <person name="Nelson W.C."/>
            <person name="Romine M.F."/>
            <person name="Lindemann S.R."/>
        </authorList>
    </citation>
    <scope>NUCLEOTIDE SEQUENCE [LARGE SCALE GENOMIC DNA]</scope>
    <source>
        <strain evidence="9">Ana</strain>
    </source>
</reference>
<dbReference type="STRING" id="1666911.HLUCCA11_16570"/>
<organism evidence="9 10">
    <name type="scientific">Phormidesmis priestleyi Ana</name>
    <dbReference type="NCBI Taxonomy" id="1666911"/>
    <lineage>
        <taxon>Bacteria</taxon>
        <taxon>Bacillati</taxon>
        <taxon>Cyanobacteriota</taxon>
        <taxon>Cyanophyceae</taxon>
        <taxon>Leptolyngbyales</taxon>
        <taxon>Leptolyngbyaceae</taxon>
        <taxon>Phormidesmis</taxon>
    </lineage>
</organism>
<feature type="domain" description="NusB/RsmB/TIM44" evidence="8">
    <location>
        <begin position="185"/>
        <end position="281"/>
    </location>
</feature>